<dbReference type="Pfam" id="PF00899">
    <property type="entry name" value="ThiF"/>
    <property type="match status" value="1"/>
</dbReference>
<dbReference type="InterPro" id="IPR035985">
    <property type="entry name" value="Ubiquitin-activating_enz"/>
</dbReference>
<dbReference type="Proteomes" id="UP000010880">
    <property type="component" value="Chromosome"/>
</dbReference>
<protein>
    <submittedName>
        <fullName evidence="2">Thiamine biosynthesis protein ThiF, family 2</fullName>
    </submittedName>
</protein>
<dbReference type="PANTHER" id="PTHR43267">
    <property type="entry name" value="TRNA THREONYLCARBAMOYLADENOSINE DEHYDRATASE"/>
    <property type="match status" value="1"/>
</dbReference>
<dbReference type="RefSeq" id="WP_015326976.1">
    <property type="nucleotide sequence ID" value="NC_019978.1"/>
</dbReference>
<dbReference type="InterPro" id="IPR012729">
    <property type="entry name" value="ThiF_fam2"/>
</dbReference>
<keyword evidence="3" id="KW-1185">Reference proteome</keyword>
<organism evidence="2 3">
    <name type="scientific">Halobacteroides halobius (strain ATCC 35273 / DSM 5150 / MD-1)</name>
    <dbReference type="NCBI Taxonomy" id="748449"/>
    <lineage>
        <taxon>Bacteria</taxon>
        <taxon>Bacillati</taxon>
        <taxon>Bacillota</taxon>
        <taxon>Clostridia</taxon>
        <taxon>Halanaerobiales</taxon>
        <taxon>Halobacteroidaceae</taxon>
        <taxon>Halobacteroides</taxon>
    </lineage>
</organism>
<dbReference type="NCBIfam" id="NF006395">
    <property type="entry name" value="PRK08644.1"/>
    <property type="match status" value="1"/>
</dbReference>
<feature type="domain" description="THIF-type NAD/FAD binding fold" evidence="1">
    <location>
        <begin position="10"/>
        <end position="154"/>
    </location>
</feature>
<dbReference type="PATRIC" id="fig|748449.3.peg.1266"/>
<evidence type="ECO:0000313" key="3">
    <source>
        <dbReference type="Proteomes" id="UP000010880"/>
    </source>
</evidence>
<dbReference type="KEGG" id="hhl:Halha_1309"/>
<dbReference type="Gene3D" id="3.40.50.720">
    <property type="entry name" value="NAD(P)-binding Rossmann-like Domain"/>
    <property type="match status" value="1"/>
</dbReference>
<accession>L0KA56</accession>
<sequence>MNQFEEELIQSLGRKKLAKIQSLTIGIGGVGGLGSNCAVNLVRSGFKSFVIIDFDKIEFSNLNRQFYFKDQIGVKKTKALKENLLKINPDLEIEIKDTKVTTDNIKELFKECDIIIEAFDQVASKKLIVEEFINSNKLLVSATGLAGWGNSDQIRIKKIKNKFYLVGDFKTEVSAKLPPISPKVNIVAAKQADIVLNHVLEGQE</sequence>
<dbReference type="InterPro" id="IPR000594">
    <property type="entry name" value="ThiF_NAD_FAD-bd"/>
</dbReference>
<evidence type="ECO:0000259" key="1">
    <source>
        <dbReference type="Pfam" id="PF00899"/>
    </source>
</evidence>
<dbReference type="eggNOG" id="COG0476">
    <property type="taxonomic scope" value="Bacteria"/>
</dbReference>
<dbReference type="GO" id="GO:0061503">
    <property type="term" value="F:tRNA threonylcarbamoyladenosine dehydratase"/>
    <property type="evidence" value="ECO:0007669"/>
    <property type="project" value="TreeGrafter"/>
</dbReference>
<dbReference type="NCBIfam" id="TIGR02354">
    <property type="entry name" value="thiF_fam2"/>
    <property type="match status" value="1"/>
</dbReference>
<dbReference type="STRING" id="748449.Halha_1309"/>
<dbReference type="HOGENOM" id="CLU_013325_10_4_9"/>
<dbReference type="PANTHER" id="PTHR43267:SF3">
    <property type="entry name" value="THIF PROTEIN"/>
    <property type="match status" value="1"/>
</dbReference>
<gene>
    <name evidence="2" type="ordered locus">Halha_1309</name>
</gene>
<dbReference type="GO" id="GO:0008641">
    <property type="term" value="F:ubiquitin-like modifier activating enzyme activity"/>
    <property type="evidence" value="ECO:0007669"/>
    <property type="project" value="InterPro"/>
</dbReference>
<evidence type="ECO:0000313" key="2">
    <source>
        <dbReference type="EMBL" id="AGB41254.1"/>
    </source>
</evidence>
<name>L0KA56_HALHC</name>
<dbReference type="EMBL" id="CP003359">
    <property type="protein sequence ID" value="AGB41254.1"/>
    <property type="molecule type" value="Genomic_DNA"/>
</dbReference>
<dbReference type="GO" id="GO:0061504">
    <property type="term" value="P:cyclic threonylcarbamoyladenosine biosynthetic process"/>
    <property type="evidence" value="ECO:0007669"/>
    <property type="project" value="TreeGrafter"/>
</dbReference>
<dbReference type="OrthoDB" id="9804286at2"/>
<reference evidence="3" key="1">
    <citation type="submission" date="2012-02" db="EMBL/GenBank/DDBJ databases">
        <title>The complete genome of Halobacteroides halobius DSM 5150.</title>
        <authorList>
            <person name="Lucas S."/>
            <person name="Copeland A."/>
            <person name="Lapidus A."/>
            <person name="Glavina del Rio T."/>
            <person name="Dalin E."/>
            <person name="Tice H."/>
            <person name="Bruce D."/>
            <person name="Goodwin L."/>
            <person name="Pitluck S."/>
            <person name="Peters L."/>
            <person name="Mikhailova N."/>
            <person name="Gu W."/>
            <person name="Kyrpides N."/>
            <person name="Mavromatis K."/>
            <person name="Ivanova N."/>
            <person name="Brettin T."/>
            <person name="Detter J.C."/>
            <person name="Han C."/>
            <person name="Larimer F."/>
            <person name="Land M."/>
            <person name="Hauser L."/>
            <person name="Markowitz V."/>
            <person name="Cheng J.-F."/>
            <person name="Hugenholtz P."/>
            <person name="Woyke T."/>
            <person name="Wu D."/>
            <person name="Tindall B."/>
            <person name="Pomrenke H."/>
            <person name="Brambilla E."/>
            <person name="Klenk H.-P."/>
            <person name="Eisen J.A."/>
        </authorList>
    </citation>
    <scope>NUCLEOTIDE SEQUENCE [LARGE SCALE GENOMIC DNA]</scope>
    <source>
        <strain evidence="3">ATCC 35273 / DSM 5150 / MD-1</strain>
    </source>
</reference>
<dbReference type="SUPFAM" id="SSF69572">
    <property type="entry name" value="Activating enzymes of the ubiquitin-like proteins"/>
    <property type="match status" value="1"/>
</dbReference>
<proteinExistence type="predicted"/>
<dbReference type="InterPro" id="IPR045886">
    <property type="entry name" value="ThiF/MoeB/HesA"/>
</dbReference>
<dbReference type="AlphaFoldDB" id="L0KA56"/>